<dbReference type="SMART" id="SM00028">
    <property type="entry name" value="TPR"/>
    <property type="match status" value="5"/>
</dbReference>
<evidence type="ECO:0000256" key="4">
    <source>
        <dbReference type="SAM" id="SignalP"/>
    </source>
</evidence>
<feature type="repeat" description="TPR" evidence="3">
    <location>
        <begin position="87"/>
        <end position="120"/>
    </location>
</feature>
<accession>A0A832M223</accession>
<feature type="signal peptide" evidence="4">
    <location>
        <begin position="1"/>
        <end position="25"/>
    </location>
</feature>
<dbReference type="GO" id="GO:0009279">
    <property type="term" value="C:cell outer membrane"/>
    <property type="evidence" value="ECO:0007669"/>
    <property type="project" value="TreeGrafter"/>
</dbReference>
<comment type="caution">
    <text evidence="5">The sequence shown here is derived from an EMBL/GenBank/DDBJ whole genome shotgun (WGS) entry which is preliminary data.</text>
</comment>
<dbReference type="PANTHER" id="PTHR44858">
    <property type="entry name" value="TETRATRICOPEPTIDE REPEAT PROTEIN 6"/>
    <property type="match status" value="1"/>
</dbReference>
<gene>
    <name evidence="5" type="ORF">ENR47_05655</name>
</gene>
<dbReference type="InterPro" id="IPR011990">
    <property type="entry name" value="TPR-like_helical_dom_sf"/>
</dbReference>
<dbReference type="Gene3D" id="1.25.40.10">
    <property type="entry name" value="Tetratricopeptide repeat domain"/>
    <property type="match status" value="2"/>
</dbReference>
<dbReference type="PANTHER" id="PTHR44858:SF1">
    <property type="entry name" value="UDP-N-ACETYLGLUCOSAMINE--PEPTIDE N-ACETYLGLUCOSAMINYLTRANSFERASE SPINDLY-RELATED"/>
    <property type="match status" value="1"/>
</dbReference>
<dbReference type="Pfam" id="PF13371">
    <property type="entry name" value="TPR_9"/>
    <property type="match status" value="1"/>
</dbReference>
<sequence>MRRFLIVCLSVLLLNLVVWIAPVSAAEQQASVTNEPAATAPAQPSATDLFEKLDGLYQQALEATNKQDFATAEDYWTQMLDVFPYNPAVWSNRGNSRVSQNKLDSAIADYNKAIELAPEAPDPYLNRGAALEGLGKWNDAIADYNHVLELDPKDPVAYNNRGSAETGLGDWEAAIADFKKAADLAPDYAFARANQALALYQTGKTDESIRMMRNLVRKYPKFADMRAALTAALWTNGNRGEAESEWVAAVGLDSRYKSIDWLKTIRRWPPSMVTAMEKFLTLKS</sequence>
<evidence type="ECO:0000256" key="1">
    <source>
        <dbReference type="ARBA" id="ARBA00022737"/>
    </source>
</evidence>
<proteinExistence type="predicted"/>
<organism evidence="5">
    <name type="scientific">Oscillatoriales cyanobacterium SpSt-402</name>
    <dbReference type="NCBI Taxonomy" id="2282168"/>
    <lineage>
        <taxon>Bacteria</taxon>
        <taxon>Bacillati</taxon>
        <taxon>Cyanobacteriota</taxon>
        <taxon>Cyanophyceae</taxon>
        <taxon>Oscillatoriophycideae</taxon>
        <taxon>Oscillatoriales</taxon>
    </lineage>
</organism>
<feature type="repeat" description="TPR" evidence="3">
    <location>
        <begin position="121"/>
        <end position="154"/>
    </location>
</feature>
<dbReference type="Pfam" id="PF13432">
    <property type="entry name" value="TPR_16"/>
    <property type="match status" value="1"/>
</dbReference>
<keyword evidence="1" id="KW-0677">Repeat</keyword>
<feature type="repeat" description="TPR" evidence="3">
    <location>
        <begin position="155"/>
        <end position="188"/>
    </location>
</feature>
<protein>
    <submittedName>
        <fullName evidence="5">Tetratricopeptide repeat protein</fullName>
    </submittedName>
</protein>
<dbReference type="InterPro" id="IPR050498">
    <property type="entry name" value="Ycf3"/>
</dbReference>
<dbReference type="EMBL" id="DSRD01000366">
    <property type="protein sequence ID" value="HGW93753.1"/>
    <property type="molecule type" value="Genomic_DNA"/>
</dbReference>
<feature type="chain" id="PRO_5032810713" evidence="4">
    <location>
        <begin position="26"/>
        <end position="284"/>
    </location>
</feature>
<evidence type="ECO:0000313" key="5">
    <source>
        <dbReference type="EMBL" id="HGW93753.1"/>
    </source>
</evidence>
<reference evidence="5" key="1">
    <citation type="journal article" date="2020" name="mSystems">
        <title>Genome- and Community-Level Interaction Insights into Carbon Utilization and Element Cycling Functions of Hydrothermarchaeota in Hydrothermal Sediment.</title>
        <authorList>
            <person name="Zhou Z."/>
            <person name="Liu Y."/>
            <person name="Xu W."/>
            <person name="Pan J."/>
            <person name="Luo Z.H."/>
            <person name="Li M."/>
        </authorList>
    </citation>
    <scope>NUCLEOTIDE SEQUENCE [LARGE SCALE GENOMIC DNA]</scope>
    <source>
        <strain evidence="5">SpSt-402</strain>
    </source>
</reference>
<dbReference type="GO" id="GO:0046813">
    <property type="term" value="P:receptor-mediated virion attachment to host cell"/>
    <property type="evidence" value="ECO:0007669"/>
    <property type="project" value="TreeGrafter"/>
</dbReference>
<dbReference type="SUPFAM" id="SSF48452">
    <property type="entry name" value="TPR-like"/>
    <property type="match status" value="1"/>
</dbReference>
<keyword evidence="2 3" id="KW-0802">TPR repeat</keyword>
<dbReference type="PROSITE" id="PS50005">
    <property type="entry name" value="TPR"/>
    <property type="match status" value="3"/>
</dbReference>
<dbReference type="InterPro" id="IPR019734">
    <property type="entry name" value="TPR_rpt"/>
</dbReference>
<name>A0A832M223_9CYAN</name>
<keyword evidence="4" id="KW-0732">Signal</keyword>
<evidence type="ECO:0000256" key="2">
    <source>
        <dbReference type="ARBA" id="ARBA00022803"/>
    </source>
</evidence>
<evidence type="ECO:0000256" key="3">
    <source>
        <dbReference type="PROSITE-ProRule" id="PRU00339"/>
    </source>
</evidence>
<dbReference type="AlphaFoldDB" id="A0A832M223"/>
<dbReference type="Pfam" id="PF13414">
    <property type="entry name" value="TPR_11"/>
    <property type="match status" value="1"/>
</dbReference>